<dbReference type="AlphaFoldDB" id="A0A6V7TUW1"/>
<protein>
    <submittedName>
        <fullName evidence="1">Uncharacterized protein</fullName>
    </submittedName>
</protein>
<gene>
    <name evidence="1" type="ORF">MENT_LOCUS4081</name>
</gene>
<evidence type="ECO:0000313" key="2">
    <source>
        <dbReference type="Proteomes" id="UP000580250"/>
    </source>
</evidence>
<accession>A0A6V7TUW1</accession>
<organism evidence="1 2">
    <name type="scientific">Meloidogyne enterolobii</name>
    <name type="common">Root-knot nematode worm</name>
    <name type="synonym">Meloidogyne mayaguensis</name>
    <dbReference type="NCBI Taxonomy" id="390850"/>
    <lineage>
        <taxon>Eukaryota</taxon>
        <taxon>Metazoa</taxon>
        <taxon>Ecdysozoa</taxon>
        <taxon>Nematoda</taxon>
        <taxon>Chromadorea</taxon>
        <taxon>Rhabditida</taxon>
        <taxon>Tylenchina</taxon>
        <taxon>Tylenchomorpha</taxon>
        <taxon>Tylenchoidea</taxon>
        <taxon>Meloidogynidae</taxon>
        <taxon>Meloidogyninae</taxon>
        <taxon>Meloidogyne</taxon>
    </lineage>
</organism>
<reference evidence="1 2" key="1">
    <citation type="submission" date="2020-08" db="EMBL/GenBank/DDBJ databases">
        <authorList>
            <person name="Koutsovoulos G."/>
            <person name="Danchin GJ E."/>
        </authorList>
    </citation>
    <scope>NUCLEOTIDE SEQUENCE [LARGE SCALE GENOMIC DNA]</scope>
</reference>
<sequence>MLENKLDSLEDEKIKFCELHNFINLFVKDKELLKNNVWREKLVSMKEFAQEDENSSNQNINCQNEQEIELIIEEYLLPSRIRQFNFINLSNIKMLLDAKIYELYNFVENQDLNKRAFLALLGPKMLAQLEELYPKLMIIEDIQPEVLLYLYKEVFLLNEEESYEYELSKKINLMKELRLQITVLLIKNIYLESLIPIISKRNENKENKEYLTVLNFLREKFEENRENAYLWLQSKQDNYLFNLYYFVSFVSYNTEVLEKIKTTNDVQILLEGLKSYIENHKDLNIKREISKYLGDEHVLYLMKKLEDNEEMREMIKRKKSSRYIIYKFLAEIGNFNKLVEGMDLIDEEVYYGNNRLKEHYVNALISDTDDEYLQKIKKINELAANTLIWYKFMEEKINPLDGKGDWKSLENKKVFSEFWERIKTTNILIYEKVFVLIYENLLSNENNVNYFLEETMKGLDNEMKVTDEEYKTENRKYLKMKIKEGKMIKNNDTKSPKNYDDAKTISLIDSWAKFRNISDNNDIRETSNNFTKWLKKEHLKNIIKLLENDEGFLYSIKSCKCLS</sequence>
<evidence type="ECO:0000313" key="1">
    <source>
        <dbReference type="EMBL" id="CAD2133557.1"/>
    </source>
</evidence>
<comment type="caution">
    <text evidence="1">The sequence shown here is derived from an EMBL/GenBank/DDBJ whole genome shotgun (WGS) entry which is preliminary data.</text>
</comment>
<dbReference type="Proteomes" id="UP000580250">
    <property type="component" value="Unassembled WGS sequence"/>
</dbReference>
<dbReference type="EMBL" id="CAJEWN010000013">
    <property type="protein sequence ID" value="CAD2133557.1"/>
    <property type="molecule type" value="Genomic_DNA"/>
</dbReference>
<dbReference type="OrthoDB" id="5904956at2759"/>
<proteinExistence type="predicted"/>
<name>A0A6V7TUW1_MELEN</name>